<accession>A0ACC0IBQ4</accession>
<evidence type="ECO:0000313" key="2">
    <source>
        <dbReference type="Proteomes" id="UP001060215"/>
    </source>
</evidence>
<reference evidence="1 2" key="1">
    <citation type="journal article" date="2022" name="Plant J.">
        <title>Chromosome-level genome of Camellia lanceoleosa provides a valuable resource for understanding genome evolution and self-incompatibility.</title>
        <authorList>
            <person name="Gong W."/>
            <person name="Xiao S."/>
            <person name="Wang L."/>
            <person name="Liao Z."/>
            <person name="Chang Y."/>
            <person name="Mo W."/>
            <person name="Hu G."/>
            <person name="Li W."/>
            <person name="Zhao G."/>
            <person name="Zhu H."/>
            <person name="Hu X."/>
            <person name="Ji K."/>
            <person name="Xiang X."/>
            <person name="Song Q."/>
            <person name="Yuan D."/>
            <person name="Jin S."/>
            <person name="Zhang L."/>
        </authorList>
    </citation>
    <scope>NUCLEOTIDE SEQUENCE [LARGE SCALE GENOMIC DNA]</scope>
    <source>
        <strain evidence="1">SQ_2022a</strain>
    </source>
</reference>
<gene>
    <name evidence="1" type="ORF">LOK49_LG03G02207</name>
</gene>
<organism evidence="1 2">
    <name type="scientific">Camellia lanceoleosa</name>
    <dbReference type="NCBI Taxonomy" id="1840588"/>
    <lineage>
        <taxon>Eukaryota</taxon>
        <taxon>Viridiplantae</taxon>
        <taxon>Streptophyta</taxon>
        <taxon>Embryophyta</taxon>
        <taxon>Tracheophyta</taxon>
        <taxon>Spermatophyta</taxon>
        <taxon>Magnoliopsida</taxon>
        <taxon>eudicotyledons</taxon>
        <taxon>Gunneridae</taxon>
        <taxon>Pentapetalae</taxon>
        <taxon>asterids</taxon>
        <taxon>Ericales</taxon>
        <taxon>Theaceae</taxon>
        <taxon>Camellia</taxon>
    </lineage>
</organism>
<evidence type="ECO:0000313" key="1">
    <source>
        <dbReference type="EMBL" id="KAI8023342.1"/>
    </source>
</evidence>
<proteinExistence type="predicted"/>
<dbReference type="Proteomes" id="UP001060215">
    <property type="component" value="Chromosome 6"/>
</dbReference>
<dbReference type="EMBL" id="CM045763">
    <property type="protein sequence ID" value="KAI8023342.1"/>
    <property type="molecule type" value="Genomic_DNA"/>
</dbReference>
<sequence>MIETLQFGHCMVVLPFVIDQPLNARLLVEKGLAIEIERGEDGSFSGNDVSLCLRKAMVSKEGDEMRAQVKKAAAIFADRKLQDLNVAGFVEYLKKGSAC</sequence>
<protein>
    <submittedName>
        <fullName evidence="1">UDP-glycosyltransferase 91D1</fullName>
    </submittedName>
</protein>
<keyword evidence="2" id="KW-1185">Reference proteome</keyword>
<name>A0ACC0IBQ4_9ERIC</name>
<comment type="caution">
    <text evidence="1">The sequence shown here is derived from an EMBL/GenBank/DDBJ whole genome shotgun (WGS) entry which is preliminary data.</text>
</comment>